<evidence type="ECO:0000256" key="1">
    <source>
        <dbReference type="SAM" id="SignalP"/>
    </source>
</evidence>
<dbReference type="Proteomes" id="UP001157910">
    <property type="component" value="Unassembled WGS sequence"/>
</dbReference>
<organism evidence="2 3">
    <name type="scientific">Novosphingobium panipatense</name>
    <dbReference type="NCBI Taxonomy" id="428991"/>
    <lineage>
        <taxon>Bacteria</taxon>
        <taxon>Pseudomonadati</taxon>
        <taxon>Pseudomonadota</taxon>
        <taxon>Alphaproteobacteria</taxon>
        <taxon>Sphingomonadales</taxon>
        <taxon>Sphingomonadaceae</taxon>
        <taxon>Novosphingobium</taxon>
    </lineage>
</organism>
<proteinExistence type="predicted"/>
<keyword evidence="1" id="KW-0732">Signal</keyword>
<evidence type="ECO:0000313" key="2">
    <source>
        <dbReference type="EMBL" id="SMP51704.1"/>
    </source>
</evidence>
<comment type="caution">
    <text evidence="2">The sequence shown here is derived from an EMBL/GenBank/DDBJ whole genome shotgun (WGS) entry which is preliminary data.</text>
</comment>
<evidence type="ECO:0000313" key="3">
    <source>
        <dbReference type="Proteomes" id="UP001157910"/>
    </source>
</evidence>
<sequence length="141" mass="14876">MSLLVLAAMSAAAAAAPVHTVNLEHRGSTYTVDYRSRVETSTRSIGISPPTRPSSQRCVMTATVSVERAITDGGHELTAKLPGKETYTRQLPGSCSGRDAQLAKLVEDKSDAINAHLAQLAAKDRSHAIAAIDAAHHFASN</sequence>
<gene>
    <name evidence="2" type="ORF">SAMN06296065_101164</name>
</gene>
<evidence type="ECO:0008006" key="4">
    <source>
        <dbReference type="Google" id="ProtNLM"/>
    </source>
</evidence>
<dbReference type="RefSeq" id="WP_283404831.1">
    <property type="nucleotide sequence ID" value="NZ_FXUI01000001.1"/>
</dbReference>
<name>A0ABY1PX02_9SPHN</name>
<reference evidence="2 3" key="1">
    <citation type="submission" date="2017-05" db="EMBL/GenBank/DDBJ databases">
        <authorList>
            <person name="Varghese N."/>
            <person name="Submissions S."/>
        </authorList>
    </citation>
    <scope>NUCLEOTIDE SEQUENCE [LARGE SCALE GENOMIC DNA]</scope>
    <source>
        <strain evidence="2 3">SM16</strain>
    </source>
</reference>
<feature type="chain" id="PRO_5047192892" description="UrcA family protein" evidence="1">
    <location>
        <begin position="16"/>
        <end position="141"/>
    </location>
</feature>
<feature type="signal peptide" evidence="1">
    <location>
        <begin position="1"/>
        <end position="15"/>
    </location>
</feature>
<accession>A0ABY1PX02</accession>
<protein>
    <recommendedName>
        <fullName evidence="4">UrcA family protein</fullName>
    </recommendedName>
</protein>
<keyword evidence="3" id="KW-1185">Reference proteome</keyword>
<dbReference type="EMBL" id="FXUI01000001">
    <property type="protein sequence ID" value="SMP51704.1"/>
    <property type="molecule type" value="Genomic_DNA"/>
</dbReference>